<keyword evidence="3" id="KW-1185">Reference proteome</keyword>
<feature type="compositionally biased region" description="Low complexity" evidence="1">
    <location>
        <begin position="1"/>
        <end position="15"/>
    </location>
</feature>
<comment type="caution">
    <text evidence="2">The sequence shown here is derived from an EMBL/GenBank/DDBJ whole genome shotgun (WGS) entry which is preliminary data.</text>
</comment>
<organism evidence="2 3">
    <name type="scientific">Cylindrotheca closterium</name>
    <dbReference type="NCBI Taxonomy" id="2856"/>
    <lineage>
        <taxon>Eukaryota</taxon>
        <taxon>Sar</taxon>
        <taxon>Stramenopiles</taxon>
        <taxon>Ochrophyta</taxon>
        <taxon>Bacillariophyta</taxon>
        <taxon>Bacillariophyceae</taxon>
        <taxon>Bacillariophycidae</taxon>
        <taxon>Bacillariales</taxon>
        <taxon>Bacillariaceae</taxon>
        <taxon>Cylindrotheca</taxon>
    </lineage>
</organism>
<evidence type="ECO:0000256" key="1">
    <source>
        <dbReference type="SAM" id="MobiDB-lite"/>
    </source>
</evidence>
<reference evidence="2" key="1">
    <citation type="submission" date="2023-08" db="EMBL/GenBank/DDBJ databases">
        <authorList>
            <person name="Audoor S."/>
            <person name="Bilcke G."/>
        </authorList>
    </citation>
    <scope>NUCLEOTIDE SEQUENCE</scope>
</reference>
<proteinExistence type="predicted"/>
<accession>A0AAD2JHC4</accession>
<name>A0AAD2JHC4_9STRA</name>
<evidence type="ECO:0000313" key="2">
    <source>
        <dbReference type="EMBL" id="CAJ1949789.1"/>
    </source>
</evidence>
<feature type="compositionally biased region" description="Low complexity" evidence="1">
    <location>
        <begin position="69"/>
        <end position="85"/>
    </location>
</feature>
<dbReference type="EMBL" id="CAKOGP040001758">
    <property type="protein sequence ID" value="CAJ1949789.1"/>
    <property type="molecule type" value="Genomic_DNA"/>
</dbReference>
<protein>
    <submittedName>
        <fullName evidence="2">Uncharacterized protein</fullName>
    </submittedName>
</protein>
<feature type="region of interest" description="Disordered" evidence="1">
    <location>
        <begin position="1"/>
        <end position="87"/>
    </location>
</feature>
<evidence type="ECO:0000313" key="3">
    <source>
        <dbReference type="Proteomes" id="UP001295423"/>
    </source>
</evidence>
<gene>
    <name evidence="2" type="ORF">CYCCA115_LOCUS12272</name>
</gene>
<sequence length="266" mass="29769">MTLFTPVKATVPTTTARERPSRGLPSNLMNFCTPSKPNHFEDSDDDDYPNTAIKHRSNKQGMATPATVNESPLSSAESVSSSPNLMSISSQDDSLVSAAGIPKRLGFDKPTQISFDEKSDSSSSRANYLVLAFALILLRLIWLESSSVKANIRLSPGITRFESFEDYQQASVRQFEMPETEGMDQLPNINDLKFYKLEQDESGTFLRSIEGKELLGPPRPFSRRWMKQKGTQIKETRAFLKEKSVVLKEKSESGISEVLQEDHILI</sequence>
<feature type="compositionally biased region" description="Polar residues" evidence="1">
    <location>
        <begin position="27"/>
        <end position="36"/>
    </location>
</feature>
<dbReference type="AlphaFoldDB" id="A0AAD2JHC4"/>
<dbReference type="Proteomes" id="UP001295423">
    <property type="component" value="Unassembled WGS sequence"/>
</dbReference>